<dbReference type="Proteomes" id="UP000198341">
    <property type="component" value="Chromosome 7"/>
</dbReference>
<dbReference type="OrthoDB" id="542841at2759"/>
<feature type="domain" description="Asparaginase/glutaminase C-terminal" evidence="6">
    <location>
        <begin position="383"/>
        <end position="488"/>
    </location>
</feature>
<dbReference type="EMBL" id="FO082272">
    <property type="protein sequence ID" value="CCO66223.1"/>
    <property type="molecule type" value="Genomic_DNA"/>
</dbReference>
<dbReference type="STRING" id="41875.K8F1M6"/>
<dbReference type="Pfam" id="PF17763">
    <property type="entry name" value="Asparaginase_C"/>
    <property type="match status" value="1"/>
</dbReference>
<dbReference type="InterPro" id="IPR040919">
    <property type="entry name" value="Asparaginase_C"/>
</dbReference>
<dbReference type="PRINTS" id="PR00139">
    <property type="entry name" value="ASNGLNASE"/>
</dbReference>
<dbReference type="EC" id="3.5.1.1" evidence="1"/>
<sequence>MKRISQDDDDVNNDDGEEEDNNNNNNNKEERKKQLKRTTTTGRNQIASDSHLDLFALASHRSITPVFFEELGAPAPAGAAVKAATVTPTDDAKTNRIQIVTSKPRVLILHTGGTLGMRNDSFEEETATVGVMEGIVGHGALSSPKGGTSNNTSGLPSPMMSSQGGAVISGEEQVGAYQRRVKKGTGGNYDNKLGPRSLLTDILSAVPELSAFAKLRVRVLFNKDSCQIVPSDWVFIAKALHEAREEYDAFVLVHGTDTLAYTTSALSLMLANFGKPIIVTGSQLPLAMPRSDARQNLIDSVSCATAGFVPPFISVNEVAVCFGGKLMRGNRVRKVSATIYSAFSSPSFPDLAHLGVGIDFNPQLLLNVKDKEYAPRFKINPNVIRISIIPGCDPNKAYGDLYERGVRGIVLEAFGVGNMPNDEFWIPWLRVQRKKGLAVYLSSQCERGTLHPELYMAGSFALEMGVKGGPMMSPECAVVKLMLALANDDVDLTVPLAGEL</sequence>
<evidence type="ECO:0000313" key="8">
    <source>
        <dbReference type="Proteomes" id="UP000198341"/>
    </source>
</evidence>
<dbReference type="SMART" id="SM00870">
    <property type="entry name" value="Asparaginase"/>
    <property type="match status" value="1"/>
</dbReference>
<dbReference type="Gene3D" id="3.40.50.40">
    <property type="match status" value="1"/>
</dbReference>
<dbReference type="PIRSF" id="PIRSF001220">
    <property type="entry name" value="L-ASNase_gatD"/>
    <property type="match status" value="1"/>
</dbReference>
<dbReference type="PIRSF" id="PIRSF500176">
    <property type="entry name" value="L_ASNase"/>
    <property type="match status" value="1"/>
</dbReference>
<accession>K8F1M6</accession>
<feature type="active site" evidence="3">
    <location>
        <position position="256"/>
    </location>
</feature>
<dbReference type="GO" id="GO:0004067">
    <property type="term" value="F:asparaginase activity"/>
    <property type="evidence" value="ECO:0007669"/>
    <property type="project" value="UniProtKB-UniRule"/>
</dbReference>
<protein>
    <recommendedName>
        <fullName evidence="1">asparaginase</fullName>
        <ecNumber evidence="1">3.5.1.1</ecNumber>
    </recommendedName>
</protein>
<dbReference type="Gene3D" id="3.40.50.1170">
    <property type="entry name" value="L-asparaginase, N-terminal domain"/>
    <property type="match status" value="1"/>
</dbReference>
<feature type="region of interest" description="Disordered" evidence="4">
    <location>
        <begin position="1"/>
        <end position="45"/>
    </location>
</feature>
<dbReference type="PROSITE" id="PS00917">
    <property type="entry name" value="ASN_GLN_ASE_2"/>
    <property type="match status" value="1"/>
</dbReference>
<gene>
    <name evidence="7" type="ORF">Bathy07g00830</name>
</gene>
<evidence type="ECO:0000259" key="6">
    <source>
        <dbReference type="Pfam" id="PF17763"/>
    </source>
</evidence>
<dbReference type="GO" id="GO:0009066">
    <property type="term" value="P:aspartate family amino acid metabolic process"/>
    <property type="evidence" value="ECO:0007669"/>
    <property type="project" value="UniProtKB-ARBA"/>
</dbReference>
<evidence type="ECO:0000256" key="3">
    <source>
        <dbReference type="PROSITE-ProRule" id="PRU10100"/>
    </source>
</evidence>
<dbReference type="InterPro" id="IPR027475">
    <property type="entry name" value="Asparaginase/glutaminase_AS2"/>
</dbReference>
<proteinExistence type="predicted"/>
<dbReference type="GeneID" id="19014573"/>
<evidence type="ECO:0000256" key="4">
    <source>
        <dbReference type="SAM" id="MobiDB-lite"/>
    </source>
</evidence>
<dbReference type="eggNOG" id="KOG0503">
    <property type="taxonomic scope" value="Eukaryota"/>
</dbReference>
<evidence type="ECO:0000256" key="2">
    <source>
        <dbReference type="PIRSR" id="PIRSR001220-2"/>
    </source>
</evidence>
<name>K8F1M6_9CHLO</name>
<feature type="compositionally biased region" description="Acidic residues" evidence="4">
    <location>
        <begin position="7"/>
        <end position="21"/>
    </location>
</feature>
<dbReference type="PROSITE" id="PS51732">
    <property type="entry name" value="ASN_GLN_ASE_3"/>
    <property type="match status" value="1"/>
</dbReference>
<evidence type="ECO:0000256" key="1">
    <source>
        <dbReference type="ARBA" id="ARBA00012920"/>
    </source>
</evidence>
<dbReference type="PANTHER" id="PTHR11707:SF28">
    <property type="entry name" value="60 KDA LYSOPHOSPHOLIPASE"/>
    <property type="match status" value="1"/>
</dbReference>
<feature type="binding site" evidence="2">
    <location>
        <begin position="256"/>
        <end position="257"/>
    </location>
    <ligand>
        <name>substrate</name>
    </ligand>
</feature>
<dbReference type="InterPro" id="IPR027473">
    <property type="entry name" value="L-asparaginase_C"/>
</dbReference>
<keyword evidence="8" id="KW-1185">Reference proteome</keyword>
<dbReference type="InterPro" id="IPR036152">
    <property type="entry name" value="Asp/glu_Ase-like_sf"/>
</dbReference>
<evidence type="ECO:0000313" key="7">
    <source>
        <dbReference type="EMBL" id="CCO66223.1"/>
    </source>
</evidence>
<dbReference type="InterPro" id="IPR037152">
    <property type="entry name" value="L-asparaginase_N_sf"/>
</dbReference>
<feature type="binding site" evidence="2">
    <location>
        <position position="225"/>
    </location>
    <ligand>
        <name>substrate</name>
    </ligand>
</feature>
<reference evidence="7 8" key="1">
    <citation type="submission" date="2011-10" db="EMBL/GenBank/DDBJ databases">
        <authorList>
            <person name="Genoscope - CEA"/>
        </authorList>
    </citation>
    <scope>NUCLEOTIDE SEQUENCE [LARGE SCALE GENOMIC DNA]</scope>
    <source>
        <strain evidence="7 8">RCC 1105</strain>
    </source>
</reference>
<evidence type="ECO:0000259" key="5">
    <source>
        <dbReference type="Pfam" id="PF00710"/>
    </source>
</evidence>
<organism evidence="7 8">
    <name type="scientific">Bathycoccus prasinos</name>
    <dbReference type="NCBI Taxonomy" id="41875"/>
    <lineage>
        <taxon>Eukaryota</taxon>
        <taxon>Viridiplantae</taxon>
        <taxon>Chlorophyta</taxon>
        <taxon>Mamiellophyceae</taxon>
        <taxon>Mamiellales</taxon>
        <taxon>Bathycoccaceae</taxon>
        <taxon>Bathycoccus</taxon>
    </lineage>
</organism>
<dbReference type="InterPro" id="IPR027474">
    <property type="entry name" value="L-asparaginase_N"/>
</dbReference>
<dbReference type="Pfam" id="PF00710">
    <property type="entry name" value="Asparaginase"/>
    <property type="match status" value="1"/>
</dbReference>
<feature type="domain" description="L-asparaginase N-terminal" evidence="5">
    <location>
        <begin position="193"/>
        <end position="361"/>
    </location>
</feature>
<dbReference type="InterPro" id="IPR041725">
    <property type="entry name" value="L-asparaginase_I"/>
</dbReference>
<dbReference type="InterPro" id="IPR006034">
    <property type="entry name" value="Asparaginase/glutaminase-like"/>
</dbReference>
<dbReference type="PANTHER" id="PTHR11707">
    <property type="entry name" value="L-ASPARAGINASE"/>
    <property type="match status" value="1"/>
</dbReference>
<dbReference type="RefSeq" id="XP_007512135.1">
    <property type="nucleotide sequence ID" value="XM_007512073.1"/>
</dbReference>
<dbReference type="KEGG" id="bpg:Bathy07g00830"/>
<dbReference type="AlphaFoldDB" id="K8F1M6"/>
<dbReference type="SUPFAM" id="SSF53774">
    <property type="entry name" value="Glutaminase/Asparaginase"/>
    <property type="match status" value="1"/>
</dbReference>
<dbReference type="CDD" id="cd08963">
    <property type="entry name" value="L-asparaginase_I"/>
    <property type="match status" value="1"/>
</dbReference>
<dbReference type="SFLD" id="SFLDS00057">
    <property type="entry name" value="Glutaminase/Asparaginase"/>
    <property type="match status" value="1"/>
</dbReference>